<keyword evidence="7 11" id="KW-0408">Iron</keyword>
<evidence type="ECO:0000256" key="3">
    <source>
        <dbReference type="ARBA" id="ARBA00008636"/>
    </source>
</evidence>
<dbReference type="Proteomes" id="UP000242520">
    <property type="component" value="Unassembled WGS sequence"/>
</dbReference>
<dbReference type="NCBIfam" id="TIGR00719">
    <property type="entry name" value="sda_beta"/>
    <property type="match status" value="1"/>
</dbReference>
<dbReference type="InterPro" id="IPR051318">
    <property type="entry name" value="Fe-S_L-Ser"/>
</dbReference>
<keyword evidence="15" id="KW-1185">Reference proteome</keyword>
<protein>
    <recommendedName>
        <fullName evidence="11">L-serine deaminase</fullName>
    </recommendedName>
</protein>
<dbReference type="FunFam" id="3.30.1330.90:FF:000004">
    <property type="entry name" value="L-serine dehydratase, iron-sulfur-dependent subunit beta"/>
    <property type="match status" value="1"/>
</dbReference>
<dbReference type="GO" id="GO:0046872">
    <property type="term" value="F:metal ion binding"/>
    <property type="evidence" value="ECO:0007669"/>
    <property type="project" value="UniProtKB-UniRule"/>
</dbReference>
<evidence type="ECO:0000256" key="2">
    <source>
        <dbReference type="ARBA" id="ARBA00004742"/>
    </source>
</evidence>
<dbReference type="PIRSF" id="PIRSF036692">
    <property type="entry name" value="SDH_B"/>
    <property type="match status" value="1"/>
</dbReference>
<dbReference type="InterPro" id="IPR045865">
    <property type="entry name" value="ACT-like_dom_sf"/>
</dbReference>
<evidence type="ECO:0000256" key="1">
    <source>
        <dbReference type="ARBA" id="ARBA00001966"/>
    </source>
</evidence>
<evidence type="ECO:0000256" key="9">
    <source>
        <dbReference type="ARBA" id="ARBA00023239"/>
    </source>
</evidence>
<comment type="cofactor">
    <cofactor evidence="1 12">
        <name>[4Fe-4S] cluster</name>
        <dbReference type="ChEBI" id="CHEBI:49883"/>
    </cofactor>
</comment>
<feature type="domain" description="ACT" evidence="13">
    <location>
        <begin position="150"/>
        <end position="224"/>
    </location>
</feature>
<comment type="catalytic activity">
    <reaction evidence="10 11 12">
        <text>L-serine = pyruvate + NH4(+)</text>
        <dbReference type="Rhea" id="RHEA:19169"/>
        <dbReference type="ChEBI" id="CHEBI:15361"/>
        <dbReference type="ChEBI" id="CHEBI:28938"/>
        <dbReference type="ChEBI" id="CHEBI:33384"/>
        <dbReference type="EC" id="4.3.1.17"/>
    </reaction>
</comment>
<name>A0A1M5NID2_9FIRM</name>
<sequence>MKNYSVFDVVGPNMIGPSSSHTAGAARLGRMAAKIAGDNVKKVRFLLHGSFAETYKGHGTDKALVGGILGFSPEDDRIKNSFEIANEKGVEFEFIPIDLGDDKHPNTVKIVMNTEDGRTVEVMGASIGGGNIKVTEINGLEIEFTGAYPTLIVKQWDVPGAAAHITNCVAKNNINIAFMSIYREEKGNEAFTIIEADDHIDGNVIEDIKSNNKFIQDAFIIEGF</sequence>
<dbReference type="EMBL" id="FQXH01000005">
    <property type="protein sequence ID" value="SHG88713.1"/>
    <property type="molecule type" value="Genomic_DNA"/>
</dbReference>
<dbReference type="RefSeq" id="WP_072722858.1">
    <property type="nucleotide sequence ID" value="NZ_FQXH01000005.1"/>
</dbReference>
<dbReference type="Gene3D" id="3.30.1330.90">
    <property type="entry name" value="D-3-phosphoglycerate dehydrogenase, domain 3"/>
    <property type="match status" value="1"/>
</dbReference>
<dbReference type="AlphaFoldDB" id="A0A1M5NID2"/>
<dbReference type="InterPro" id="IPR005131">
    <property type="entry name" value="Ser_deHydtase_bsu"/>
</dbReference>
<keyword evidence="4 11" id="KW-0312">Gluconeogenesis</keyword>
<evidence type="ECO:0000256" key="10">
    <source>
        <dbReference type="ARBA" id="ARBA00049406"/>
    </source>
</evidence>
<reference evidence="15" key="1">
    <citation type="submission" date="2016-11" db="EMBL/GenBank/DDBJ databases">
        <authorList>
            <person name="Varghese N."/>
            <person name="Submissions S."/>
        </authorList>
    </citation>
    <scope>NUCLEOTIDE SEQUENCE [LARGE SCALE GENOMIC DNA]</scope>
    <source>
        <strain evidence="15">DSM 15285</strain>
    </source>
</reference>
<gene>
    <name evidence="14" type="ORF">SAMN02744040_00032</name>
</gene>
<keyword evidence="6 11" id="KW-0479">Metal-binding</keyword>
<dbReference type="PANTHER" id="PTHR30182">
    <property type="entry name" value="L-SERINE DEHYDRATASE"/>
    <property type="match status" value="1"/>
</dbReference>
<dbReference type="SUPFAM" id="SSF143548">
    <property type="entry name" value="Serine metabolism enzymes domain"/>
    <property type="match status" value="1"/>
</dbReference>
<evidence type="ECO:0000313" key="15">
    <source>
        <dbReference type="Proteomes" id="UP000242520"/>
    </source>
</evidence>
<dbReference type="OrthoDB" id="9813137at2"/>
<dbReference type="UniPathway" id="UPA00138"/>
<comment type="similarity">
    <text evidence="3 11 12">Belongs to the iron-sulfur dependent L-serine dehydratase family.</text>
</comment>
<dbReference type="InterPro" id="IPR029009">
    <property type="entry name" value="ASB_dom_sf"/>
</dbReference>
<evidence type="ECO:0000313" key="14">
    <source>
        <dbReference type="EMBL" id="SHG88713.1"/>
    </source>
</evidence>
<evidence type="ECO:0000259" key="13">
    <source>
        <dbReference type="PROSITE" id="PS51671"/>
    </source>
</evidence>
<dbReference type="STRING" id="1123350.SAMN02744040_00032"/>
<keyword evidence="5 11" id="KW-0004">4Fe-4S</keyword>
<evidence type="ECO:0000256" key="5">
    <source>
        <dbReference type="ARBA" id="ARBA00022485"/>
    </source>
</evidence>
<dbReference type="GO" id="GO:0006094">
    <property type="term" value="P:gluconeogenesis"/>
    <property type="evidence" value="ECO:0007669"/>
    <property type="project" value="UniProtKB-UniRule"/>
</dbReference>
<dbReference type="PANTHER" id="PTHR30182:SF12">
    <property type="entry name" value="L-SERINE DEHYDRATASE, BETA CHAIN-RELATED"/>
    <property type="match status" value="1"/>
</dbReference>
<comment type="pathway">
    <text evidence="2 11">Carbohydrate biosynthesis; gluconeogenesis.</text>
</comment>
<dbReference type="Pfam" id="PF03315">
    <property type="entry name" value="SDH_beta"/>
    <property type="match status" value="1"/>
</dbReference>
<dbReference type="Pfam" id="PF01842">
    <property type="entry name" value="ACT"/>
    <property type="match status" value="1"/>
</dbReference>
<dbReference type="InterPro" id="IPR002912">
    <property type="entry name" value="ACT_dom"/>
</dbReference>
<dbReference type="PROSITE" id="PS51671">
    <property type="entry name" value="ACT"/>
    <property type="match status" value="1"/>
</dbReference>
<organism evidence="14 15">
    <name type="scientific">Tepidibacter thalassicus DSM 15285</name>
    <dbReference type="NCBI Taxonomy" id="1123350"/>
    <lineage>
        <taxon>Bacteria</taxon>
        <taxon>Bacillati</taxon>
        <taxon>Bacillota</taxon>
        <taxon>Clostridia</taxon>
        <taxon>Peptostreptococcales</taxon>
        <taxon>Peptostreptococcaceae</taxon>
        <taxon>Tepidibacter</taxon>
    </lineage>
</organism>
<dbReference type="SUPFAM" id="SSF55021">
    <property type="entry name" value="ACT-like"/>
    <property type="match status" value="1"/>
</dbReference>
<dbReference type="InterPro" id="IPR004643">
    <property type="entry name" value="Fe-S_L-Ser_bsu"/>
</dbReference>
<dbReference type="CDD" id="cd04903">
    <property type="entry name" value="ACT_LSD"/>
    <property type="match status" value="1"/>
</dbReference>
<evidence type="ECO:0000256" key="7">
    <source>
        <dbReference type="ARBA" id="ARBA00023004"/>
    </source>
</evidence>
<evidence type="ECO:0000256" key="6">
    <source>
        <dbReference type="ARBA" id="ARBA00022723"/>
    </source>
</evidence>
<accession>A0A1M5NID2</accession>
<evidence type="ECO:0000256" key="12">
    <source>
        <dbReference type="RuleBase" id="RU366059"/>
    </source>
</evidence>
<dbReference type="Gene3D" id="3.30.70.260">
    <property type="match status" value="1"/>
</dbReference>
<keyword evidence="8 11" id="KW-0411">Iron-sulfur</keyword>
<keyword evidence="9 11" id="KW-0456">Lyase</keyword>
<evidence type="ECO:0000256" key="4">
    <source>
        <dbReference type="ARBA" id="ARBA00022432"/>
    </source>
</evidence>
<dbReference type="GO" id="GO:0051539">
    <property type="term" value="F:4 iron, 4 sulfur cluster binding"/>
    <property type="evidence" value="ECO:0007669"/>
    <property type="project" value="UniProtKB-UniRule"/>
</dbReference>
<proteinExistence type="inferred from homology"/>
<evidence type="ECO:0000256" key="11">
    <source>
        <dbReference type="PIRNR" id="PIRNR036692"/>
    </source>
</evidence>
<evidence type="ECO:0000256" key="8">
    <source>
        <dbReference type="ARBA" id="ARBA00023014"/>
    </source>
</evidence>
<dbReference type="GO" id="GO:0003941">
    <property type="term" value="F:L-serine ammonia-lyase activity"/>
    <property type="evidence" value="ECO:0007669"/>
    <property type="project" value="UniProtKB-UniRule"/>
</dbReference>